<organism evidence="6 7">
    <name type="scientific">Pseudonocardia eucalypti</name>
    <dbReference type="NCBI Taxonomy" id="648755"/>
    <lineage>
        <taxon>Bacteria</taxon>
        <taxon>Bacillati</taxon>
        <taxon>Actinomycetota</taxon>
        <taxon>Actinomycetes</taxon>
        <taxon>Pseudonocardiales</taxon>
        <taxon>Pseudonocardiaceae</taxon>
        <taxon>Pseudonocardia</taxon>
    </lineage>
</organism>
<dbReference type="PANTHER" id="PTHR30346">
    <property type="entry name" value="TRANSCRIPTIONAL DUAL REGULATOR HCAR-RELATED"/>
    <property type="match status" value="1"/>
</dbReference>
<evidence type="ECO:0000259" key="5">
    <source>
        <dbReference type="PROSITE" id="PS50931"/>
    </source>
</evidence>
<dbReference type="InterPro" id="IPR036390">
    <property type="entry name" value="WH_DNA-bd_sf"/>
</dbReference>
<dbReference type="Proteomes" id="UP001428817">
    <property type="component" value="Unassembled WGS sequence"/>
</dbReference>
<dbReference type="SUPFAM" id="SSF53850">
    <property type="entry name" value="Periplasmic binding protein-like II"/>
    <property type="match status" value="1"/>
</dbReference>
<name>A0ABP9PED5_9PSEU</name>
<gene>
    <name evidence="6" type="ORF">GCM10023321_02360</name>
</gene>
<evidence type="ECO:0000256" key="4">
    <source>
        <dbReference type="ARBA" id="ARBA00023163"/>
    </source>
</evidence>
<dbReference type="InterPro" id="IPR005119">
    <property type="entry name" value="LysR_subst-bd"/>
</dbReference>
<feature type="domain" description="HTH lysR-type" evidence="5">
    <location>
        <begin position="3"/>
        <end position="60"/>
    </location>
</feature>
<sequence length="290" mass="31860">MDLDLRKLRYFVEVAEQLNFGRAAAALHIAQPVLSRQIGRLEHELGVPLFTRTSRQVDLTAGGRQLLDEARSLLASADAAQRRVKAAGRGNRTLNVGFMAGIPVTSAVAAFNQARPEVTVELRRIEWYDQAEVLLDGTVDIAYIRLPIEERGLRIHRLYSEPRLAVLYADHPLAGKTSLSILDLADDPVVMHRDASPAWDAFCNTDPRPDGHRVKPGPAIRTMDEKLEHVAARRAITFLPASAAAYYHRPEIVCVPVVDIPPHPVCLAHAAARRDDLLDAFVEAATGVAG</sequence>
<dbReference type="SUPFAM" id="SSF46785">
    <property type="entry name" value="Winged helix' DNA-binding domain"/>
    <property type="match status" value="1"/>
</dbReference>
<evidence type="ECO:0000256" key="1">
    <source>
        <dbReference type="ARBA" id="ARBA00009437"/>
    </source>
</evidence>
<evidence type="ECO:0000313" key="7">
    <source>
        <dbReference type="Proteomes" id="UP001428817"/>
    </source>
</evidence>
<accession>A0ABP9PED5</accession>
<dbReference type="PRINTS" id="PR00039">
    <property type="entry name" value="HTHLYSR"/>
</dbReference>
<protein>
    <submittedName>
        <fullName evidence="6">LysR family transcriptional regulator</fullName>
    </submittedName>
</protein>
<dbReference type="InterPro" id="IPR000847">
    <property type="entry name" value="LysR_HTH_N"/>
</dbReference>
<dbReference type="RefSeq" id="WP_185058525.1">
    <property type="nucleotide sequence ID" value="NZ_BAABJP010000001.1"/>
</dbReference>
<evidence type="ECO:0000313" key="6">
    <source>
        <dbReference type="EMBL" id="GAA5145067.1"/>
    </source>
</evidence>
<evidence type="ECO:0000256" key="3">
    <source>
        <dbReference type="ARBA" id="ARBA00023125"/>
    </source>
</evidence>
<dbReference type="CDD" id="cd08414">
    <property type="entry name" value="PBP2_LTTR_aromatics_like"/>
    <property type="match status" value="1"/>
</dbReference>
<dbReference type="PROSITE" id="PS50931">
    <property type="entry name" value="HTH_LYSR"/>
    <property type="match status" value="1"/>
</dbReference>
<comment type="similarity">
    <text evidence="1">Belongs to the LysR transcriptional regulatory family.</text>
</comment>
<dbReference type="EMBL" id="BAABJP010000001">
    <property type="protein sequence ID" value="GAA5145067.1"/>
    <property type="molecule type" value="Genomic_DNA"/>
</dbReference>
<dbReference type="Gene3D" id="3.40.190.10">
    <property type="entry name" value="Periplasmic binding protein-like II"/>
    <property type="match status" value="2"/>
</dbReference>
<proteinExistence type="inferred from homology"/>
<dbReference type="Pfam" id="PF00126">
    <property type="entry name" value="HTH_1"/>
    <property type="match status" value="1"/>
</dbReference>
<dbReference type="PANTHER" id="PTHR30346:SF0">
    <property type="entry name" value="HCA OPERON TRANSCRIPTIONAL ACTIVATOR HCAR"/>
    <property type="match status" value="1"/>
</dbReference>
<dbReference type="Pfam" id="PF03466">
    <property type="entry name" value="LysR_substrate"/>
    <property type="match status" value="1"/>
</dbReference>
<evidence type="ECO:0000256" key="2">
    <source>
        <dbReference type="ARBA" id="ARBA00023015"/>
    </source>
</evidence>
<comment type="caution">
    <text evidence="6">The sequence shown here is derived from an EMBL/GenBank/DDBJ whole genome shotgun (WGS) entry which is preliminary data.</text>
</comment>
<keyword evidence="7" id="KW-1185">Reference proteome</keyword>
<dbReference type="InterPro" id="IPR036388">
    <property type="entry name" value="WH-like_DNA-bd_sf"/>
</dbReference>
<keyword evidence="4" id="KW-0804">Transcription</keyword>
<keyword evidence="2" id="KW-0805">Transcription regulation</keyword>
<reference evidence="7" key="1">
    <citation type="journal article" date="2019" name="Int. J. Syst. Evol. Microbiol.">
        <title>The Global Catalogue of Microorganisms (GCM) 10K type strain sequencing project: providing services to taxonomists for standard genome sequencing and annotation.</title>
        <authorList>
            <consortium name="The Broad Institute Genomics Platform"/>
            <consortium name="The Broad Institute Genome Sequencing Center for Infectious Disease"/>
            <person name="Wu L."/>
            <person name="Ma J."/>
        </authorList>
    </citation>
    <scope>NUCLEOTIDE SEQUENCE [LARGE SCALE GENOMIC DNA]</scope>
    <source>
        <strain evidence="7">JCM 18303</strain>
    </source>
</reference>
<dbReference type="Gene3D" id="1.10.10.10">
    <property type="entry name" value="Winged helix-like DNA-binding domain superfamily/Winged helix DNA-binding domain"/>
    <property type="match status" value="1"/>
</dbReference>
<keyword evidence="3" id="KW-0238">DNA-binding</keyword>